<proteinExistence type="predicted"/>
<feature type="transmembrane region" description="Helical" evidence="6">
    <location>
        <begin position="6"/>
        <end position="23"/>
    </location>
</feature>
<feature type="domain" description="Type II secretion system protein GspF" evidence="7">
    <location>
        <begin position="47"/>
        <end position="176"/>
    </location>
</feature>
<reference evidence="8" key="2">
    <citation type="submission" date="2021-04" db="EMBL/GenBank/DDBJ databases">
        <authorList>
            <person name="Gilroy R."/>
        </authorList>
    </citation>
    <scope>NUCLEOTIDE SEQUENCE</scope>
    <source>
        <strain evidence="8">ChiSjej2B20-11307</strain>
    </source>
</reference>
<evidence type="ECO:0000256" key="2">
    <source>
        <dbReference type="ARBA" id="ARBA00022475"/>
    </source>
</evidence>
<organism evidence="8 9">
    <name type="scientific">Candidatus Mediterraneibacter pullicola</name>
    <dbReference type="NCBI Taxonomy" id="2838682"/>
    <lineage>
        <taxon>Bacteria</taxon>
        <taxon>Bacillati</taxon>
        <taxon>Bacillota</taxon>
        <taxon>Clostridia</taxon>
        <taxon>Lachnospirales</taxon>
        <taxon>Lachnospiraceae</taxon>
        <taxon>Mediterraneibacter</taxon>
    </lineage>
</organism>
<evidence type="ECO:0000256" key="6">
    <source>
        <dbReference type="SAM" id="Phobius"/>
    </source>
</evidence>
<keyword evidence="2" id="KW-1003">Cell membrane</keyword>
<dbReference type="Pfam" id="PF00482">
    <property type="entry name" value="T2SSF"/>
    <property type="match status" value="1"/>
</dbReference>
<feature type="transmembrane region" description="Helical" evidence="6">
    <location>
        <begin position="192"/>
        <end position="211"/>
    </location>
</feature>
<evidence type="ECO:0000313" key="8">
    <source>
        <dbReference type="EMBL" id="HJA06940.1"/>
    </source>
</evidence>
<evidence type="ECO:0000256" key="5">
    <source>
        <dbReference type="ARBA" id="ARBA00023136"/>
    </source>
</evidence>
<accession>A0A9D2HBA7</accession>
<comment type="caution">
    <text evidence="8">The sequence shown here is derived from an EMBL/GenBank/DDBJ whole genome shotgun (WGS) entry which is preliminary data.</text>
</comment>
<dbReference type="PANTHER" id="PTHR35007">
    <property type="entry name" value="INTEGRAL MEMBRANE PROTEIN-RELATED"/>
    <property type="match status" value="1"/>
</dbReference>
<comment type="subcellular location">
    <subcellularLocation>
        <location evidence="1">Cell membrane</location>
        <topology evidence="1">Multi-pass membrane protein</topology>
    </subcellularLocation>
</comment>
<keyword evidence="5 6" id="KW-0472">Membrane</keyword>
<dbReference type="EMBL" id="DXAK01000040">
    <property type="protein sequence ID" value="HJA06940.1"/>
    <property type="molecule type" value="Genomic_DNA"/>
</dbReference>
<dbReference type="AlphaFoldDB" id="A0A9D2HBA7"/>
<keyword evidence="4 6" id="KW-1133">Transmembrane helix</keyword>
<protein>
    <submittedName>
        <fullName evidence="8">Type II secretion system F family protein</fullName>
    </submittedName>
</protein>
<sequence>MLYVFYQSFLPVPFFIPVWILYFKNWIEDMSKKKEEEFREQFKDSIEAVAAALKTGHSVENAIREVQKDMASLYEKDSRIRKEYDRMCHQMDMKMPVEAVLSEFAERTGQEDVEDFVNVFAAAKRSGGDSISIIRSAVRIISEKIETEKEIQTMIASEKLEFNIMCAVPFAIILYMKLTFSEFLSVLYGNRAGAAVMTVCVCVYMAAYSLGRKIIRVEV</sequence>
<dbReference type="InterPro" id="IPR018076">
    <property type="entry name" value="T2SS_GspF_dom"/>
</dbReference>
<feature type="transmembrane region" description="Helical" evidence="6">
    <location>
        <begin position="162"/>
        <end position="180"/>
    </location>
</feature>
<evidence type="ECO:0000313" key="9">
    <source>
        <dbReference type="Proteomes" id="UP000824223"/>
    </source>
</evidence>
<evidence type="ECO:0000256" key="4">
    <source>
        <dbReference type="ARBA" id="ARBA00022989"/>
    </source>
</evidence>
<dbReference type="PANTHER" id="PTHR35007:SF1">
    <property type="entry name" value="PILUS ASSEMBLY PROTEIN"/>
    <property type="match status" value="1"/>
</dbReference>
<name>A0A9D2HBA7_9FIRM</name>
<evidence type="ECO:0000259" key="7">
    <source>
        <dbReference type="Pfam" id="PF00482"/>
    </source>
</evidence>
<reference evidence="8" key="1">
    <citation type="journal article" date="2021" name="PeerJ">
        <title>Extensive microbial diversity within the chicken gut microbiome revealed by metagenomics and culture.</title>
        <authorList>
            <person name="Gilroy R."/>
            <person name="Ravi A."/>
            <person name="Getino M."/>
            <person name="Pursley I."/>
            <person name="Horton D.L."/>
            <person name="Alikhan N.F."/>
            <person name="Baker D."/>
            <person name="Gharbi K."/>
            <person name="Hall N."/>
            <person name="Watson M."/>
            <person name="Adriaenssens E.M."/>
            <person name="Foster-Nyarko E."/>
            <person name="Jarju S."/>
            <person name="Secka A."/>
            <person name="Antonio M."/>
            <person name="Oren A."/>
            <person name="Chaudhuri R.R."/>
            <person name="La Ragione R."/>
            <person name="Hildebrand F."/>
            <person name="Pallen M.J."/>
        </authorList>
    </citation>
    <scope>NUCLEOTIDE SEQUENCE</scope>
    <source>
        <strain evidence="8">ChiSjej2B20-11307</strain>
    </source>
</reference>
<evidence type="ECO:0000256" key="3">
    <source>
        <dbReference type="ARBA" id="ARBA00022692"/>
    </source>
</evidence>
<evidence type="ECO:0000256" key="1">
    <source>
        <dbReference type="ARBA" id="ARBA00004651"/>
    </source>
</evidence>
<dbReference type="Proteomes" id="UP000824223">
    <property type="component" value="Unassembled WGS sequence"/>
</dbReference>
<gene>
    <name evidence="8" type="ORF">H9798_07365</name>
</gene>
<keyword evidence="3 6" id="KW-0812">Transmembrane</keyword>
<dbReference type="GO" id="GO:0005886">
    <property type="term" value="C:plasma membrane"/>
    <property type="evidence" value="ECO:0007669"/>
    <property type="project" value="UniProtKB-SubCell"/>
</dbReference>